<dbReference type="GO" id="GO:0008892">
    <property type="term" value="F:guanine deaminase activity"/>
    <property type="evidence" value="ECO:0007669"/>
    <property type="project" value="UniProtKB-EC"/>
</dbReference>
<dbReference type="OrthoDB" id="194468at2759"/>
<evidence type="ECO:0000313" key="14">
    <source>
        <dbReference type="Proteomes" id="UP000320475"/>
    </source>
</evidence>
<accession>A0A507CLG6</accession>
<dbReference type="InterPro" id="IPR051607">
    <property type="entry name" value="Metallo-dep_hydrolases"/>
</dbReference>
<organism evidence="13 14">
    <name type="scientific">Synchytrium endobioticum</name>
    <dbReference type="NCBI Taxonomy" id="286115"/>
    <lineage>
        <taxon>Eukaryota</taxon>
        <taxon>Fungi</taxon>
        <taxon>Fungi incertae sedis</taxon>
        <taxon>Chytridiomycota</taxon>
        <taxon>Chytridiomycota incertae sedis</taxon>
        <taxon>Chytridiomycetes</taxon>
        <taxon>Synchytriales</taxon>
        <taxon>Synchytriaceae</taxon>
        <taxon>Synchytrium</taxon>
    </lineage>
</organism>
<gene>
    <name evidence="13" type="primary">GUD1</name>
    <name evidence="13" type="ORF">SeLEV6574_g07176</name>
</gene>
<comment type="similarity">
    <text evidence="3">Belongs to the metallo-dependent hydrolases superfamily. ATZ/TRZ family.</text>
</comment>
<dbReference type="GO" id="GO:0006147">
    <property type="term" value="P:guanine catabolic process"/>
    <property type="evidence" value="ECO:0007669"/>
    <property type="project" value="UniProtKB-UniPathway"/>
</dbReference>
<evidence type="ECO:0000256" key="5">
    <source>
        <dbReference type="ARBA" id="ARBA00022723"/>
    </source>
</evidence>
<dbReference type="PANTHER" id="PTHR11271">
    <property type="entry name" value="GUANINE DEAMINASE"/>
    <property type="match status" value="1"/>
</dbReference>
<keyword evidence="6" id="KW-0378">Hydrolase</keyword>
<sequence length="596" mass="63705">MPIEDKHSESCMSSISSAIRRVFSLFTGGCQHDQQRDSKRQQIPFAVNLMHNNQQPLTRIFVGPIAHAPIRGTVQVVPRAVLVIDNNGCIEKVVPVPETMKAEDALIYAGVNNRGQRPQVTELLAGEFLVPGLVDTHLHAPQFQFAGTATAVSLMEWLQEYAYPAEKRMADPEFAKTVYKKLLSFLIRNGTTTAVYFATIHLETSKILADLCALYGQRAFVGKVAMDQNGQNDYVETTEGSLRDTEAFIQYVLNNNNNLVRPIITPRFIPSCSSELLTGLGKLAKKYDIAIQSHISESDDEVSHTFQTQRQSDAQIFNSHNLLTNKCIMAHGVKLTSEDVDLLVSKNTSVSHCPLSNHFFANGILPAKRWMDRGLNIGLGSDVAGGYSTSMLTAVRHAVTSSRALNDLGPTPGREKGYDVLNWKDAFYLATMGGAKALGLENVIGSFEVGKSFDALHINVSEALGNQPGFGGGYGFGGGFGRDKDGGFGFGFGGGAGAGAGLGNGRLGGGGGLGGGFGGGLGRDGNLGFGGGFGSGAGAGRNQPGVGQPVTVFPNLDTLESMIEKWMTLSDDRNVQNVWIGGKQIVYYGQLAVSNS</sequence>
<evidence type="ECO:0000256" key="3">
    <source>
        <dbReference type="ARBA" id="ARBA00006745"/>
    </source>
</evidence>
<evidence type="ECO:0000256" key="11">
    <source>
        <dbReference type="ARBA" id="ARBA00083147"/>
    </source>
</evidence>
<dbReference type="Proteomes" id="UP000320475">
    <property type="component" value="Unassembled WGS sequence"/>
</dbReference>
<dbReference type="InterPro" id="IPR032466">
    <property type="entry name" value="Metal_Hydrolase"/>
</dbReference>
<comment type="cofactor">
    <cofactor evidence="1">
        <name>Zn(2+)</name>
        <dbReference type="ChEBI" id="CHEBI:29105"/>
    </cofactor>
</comment>
<reference evidence="13 14" key="1">
    <citation type="journal article" date="2019" name="Sci. Rep.">
        <title>Comparative genomics of chytrid fungi reveal insights into the obligate biotrophic and pathogenic lifestyle of Synchytrium endobioticum.</title>
        <authorList>
            <person name="van de Vossenberg B.T.L.H."/>
            <person name="Warris S."/>
            <person name="Nguyen H.D.T."/>
            <person name="van Gent-Pelzer M.P.E."/>
            <person name="Joly D.L."/>
            <person name="van de Geest H.C."/>
            <person name="Bonants P.J.M."/>
            <person name="Smith D.S."/>
            <person name="Levesque C.A."/>
            <person name="van der Lee T.A.J."/>
        </authorList>
    </citation>
    <scope>NUCLEOTIDE SEQUENCE [LARGE SCALE GENOMIC DNA]</scope>
    <source>
        <strain evidence="13 14">LEV6574</strain>
    </source>
</reference>
<evidence type="ECO:0000256" key="10">
    <source>
        <dbReference type="ARBA" id="ARBA00069860"/>
    </source>
</evidence>
<evidence type="ECO:0000256" key="7">
    <source>
        <dbReference type="ARBA" id="ARBA00022833"/>
    </source>
</evidence>
<keyword evidence="7" id="KW-0862">Zinc</keyword>
<proteinExistence type="inferred from homology"/>
<evidence type="ECO:0000256" key="1">
    <source>
        <dbReference type="ARBA" id="ARBA00001947"/>
    </source>
</evidence>
<comment type="catalytic activity">
    <reaction evidence="8">
        <text>guanine + H2O + H(+) = xanthine + NH4(+)</text>
        <dbReference type="Rhea" id="RHEA:14665"/>
        <dbReference type="ChEBI" id="CHEBI:15377"/>
        <dbReference type="ChEBI" id="CHEBI:15378"/>
        <dbReference type="ChEBI" id="CHEBI:16235"/>
        <dbReference type="ChEBI" id="CHEBI:17712"/>
        <dbReference type="ChEBI" id="CHEBI:28938"/>
        <dbReference type="EC" id="3.5.4.3"/>
    </reaction>
</comment>
<dbReference type="EMBL" id="QEAM01000475">
    <property type="protein sequence ID" value="TPX39476.1"/>
    <property type="molecule type" value="Genomic_DNA"/>
</dbReference>
<dbReference type="SUPFAM" id="SSF51556">
    <property type="entry name" value="Metallo-dependent hydrolases"/>
    <property type="match status" value="1"/>
</dbReference>
<dbReference type="GO" id="GO:0008270">
    <property type="term" value="F:zinc ion binding"/>
    <property type="evidence" value="ECO:0007669"/>
    <property type="project" value="TreeGrafter"/>
</dbReference>
<feature type="domain" description="Amidohydrolase-related" evidence="12">
    <location>
        <begin position="128"/>
        <end position="458"/>
    </location>
</feature>
<keyword evidence="5" id="KW-0479">Metal-binding</keyword>
<dbReference type="InterPro" id="IPR006680">
    <property type="entry name" value="Amidohydro-rel"/>
</dbReference>
<dbReference type="Gene3D" id="2.30.40.10">
    <property type="entry name" value="Urease, subunit C, domain 1"/>
    <property type="match status" value="2"/>
</dbReference>
<comment type="function">
    <text evidence="9">Catalyzes the hydrolytic deamination of guanine, producing xanthine and ammonia.</text>
</comment>
<dbReference type="Gene3D" id="3.20.20.140">
    <property type="entry name" value="Metal-dependent hydrolases"/>
    <property type="match status" value="1"/>
</dbReference>
<dbReference type="AlphaFoldDB" id="A0A507CLG6"/>
<dbReference type="GO" id="GO:0005829">
    <property type="term" value="C:cytosol"/>
    <property type="evidence" value="ECO:0007669"/>
    <property type="project" value="TreeGrafter"/>
</dbReference>
<dbReference type="Pfam" id="PF01979">
    <property type="entry name" value="Amidohydro_1"/>
    <property type="match status" value="1"/>
</dbReference>
<evidence type="ECO:0000256" key="4">
    <source>
        <dbReference type="ARBA" id="ARBA00012781"/>
    </source>
</evidence>
<evidence type="ECO:0000256" key="6">
    <source>
        <dbReference type="ARBA" id="ARBA00022801"/>
    </source>
</evidence>
<dbReference type="SUPFAM" id="SSF51338">
    <property type="entry name" value="Composite domain of metallo-dependent hydrolases"/>
    <property type="match status" value="1"/>
</dbReference>
<comment type="caution">
    <text evidence="13">The sequence shown here is derived from an EMBL/GenBank/DDBJ whole genome shotgun (WGS) entry which is preliminary data.</text>
</comment>
<evidence type="ECO:0000313" key="13">
    <source>
        <dbReference type="EMBL" id="TPX39476.1"/>
    </source>
</evidence>
<dbReference type="UniPathway" id="UPA00603">
    <property type="reaction ID" value="UER00660"/>
</dbReference>
<evidence type="ECO:0000256" key="2">
    <source>
        <dbReference type="ARBA" id="ARBA00004984"/>
    </source>
</evidence>
<name>A0A507CLG6_9FUNG</name>
<comment type="pathway">
    <text evidence="2">Purine metabolism; guanine degradation; xanthine from guanine: step 1/1.</text>
</comment>
<evidence type="ECO:0000256" key="9">
    <source>
        <dbReference type="ARBA" id="ARBA00056079"/>
    </source>
</evidence>
<evidence type="ECO:0000256" key="8">
    <source>
        <dbReference type="ARBA" id="ARBA00051148"/>
    </source>
</evidence>
<protein>
    <recommendedName>
        <fullName evidence="10">Probable guanine deaminase</fullName>
        <ecNumber evidence="4">3.5.4.3</ecNumber>
    </recommendedName>
    <alternativeName>
        <fullName evidence="11">Guanine aminohydrolase</fullName>
    </alternativeName>
</protein>
<dbReference type="PANTHER" id="PTHR11271:SF6">
    <property type="entry name" value="GUANINE DEAMINASE"/>
    <property type="match status" value="1"/>
</dbReference>
<dbReference type="InterPro" id="IPR011059">
    <property type="entry name" value="Metal-dep_hydrolase_composite"/>
</dbReference>
<dbReference type="VEuPathDB" id="FungiDB:SeMB42_g03818"/>
<evidence type="ECO:0000259" key="12">
    <source>
        <dbReference type="Pfam" id="PF01979"/>
    </source>
</evidence>
<dbReference type="EC" id="3.5.4.3" evidence="4"/>
<dbReference type="FunFam" id="3.20.20.140:FF:000022">
    <property type="entry name" value="Guanine deaminase"/>
    <property type="match status" value="1"/>
</dbReference>